<dbReference type="Gene3D" id="3.40.50.2000">
    <property type="entry name" value="Glycogen Phosphorylase B"/>
    <property type="match status" value="1"/>
</dbReference>
<proteinExistence type="predicted"/>
<accession>A0A934Q4Z6</accession>
<keyword evidence="2" id="KW-1185">Reference proteome</keyword>
<reference evidence="1" key="1">
    <citation type="submission" date="2020-12" db="EMBL/GenBank/DDBJ databases">
        <title>Ramlibacter sp. nov., isolated from a freshwater alga, Cryptomonas.</title>
        <authorList>
            <person name="Kim H.M."/>
            <person name="Jeon C.O."/>
        </authorList>
    </citation>
    <scope>NUCLEOTIDE SEQUENCE</scope>
    <source>
        <strain evidence="1">CrO1</strain>
    </source>
</reference>
<dbReference type="AlphaFoldDB" id="A0A934Q4Z6"/>
<protein>
    <submittedName>
        <fullName evidence="1">UDP-glycosyltransferase</fullName>
    </submittedName>
</protein>
<comment type="caution">
    <text evidence="1">The sequence shown here is derived from an EMBL/GenBank/DDBJ whole genome shotgun (WGS) entry which is preliminary data.</text>
</comment>
<evidence type="ECO:0000313" key="2">
    <source>
        <dbReference type="Proteomes" id="UP000617041"/>
    </source>
</evidence>
<dbReference type="SUPFAM" id="SSF53756">
    <property type="entry name" value="UDP-Glycosyltransferase/glycogen phosphorylase"/>
    <property type="match status" value="1"/>
</dbReference>
<dbReference type="RefSeq" id="WP_200789300.1">
    <property type="nucleotide sequence ID" value="NZ_JAEDAO010000001.1"/>
</dbReference>
<evidence type="ECO:0000313" key="1">
    <source>
        <dbReference type="EMBL" id="MBK0394302.1"/>
    </source>
</evidence>
<sequence>MKKVLFVCYGSGHVRMVVPVARALQDSSRAQVQVLGLTTAAQVVRDAGLPLLQVKDFVRPGDDAALAAGDALMRSMANVVDPDETRAYLGLSYAQLEREQGTEQARRRHEADGRQAFLPTGLLERILDEVRPDLVVATNSPRAERAAILAARAREVPAVCIVDLFAIDEVRWIGQPGYADRICVLNEHVRDFLVAAGRSPHEIAVTGNPAFDVLLDPAVQQAGHELRQARGWGASKVVLWPAQDEPARHPFDGRPGDPQLPARALAELVAWCQAADDRVLCVRARAGQGGLHLPDHPRIVATGQDWPLPPLLHAVDAVVTLTSTVGLEGRLAGARLVQVTGSVFDDAMPLARFGLADAAVPLQQLPAALDAALARPRHPVQQAGAAAPRVLAQLAAFL</sequence>
<gene>
    <name evidence="1" type="ORF">I8E28_16995</name>
</gene>
<name>A0A934Q4Z6_9BURK</name>
<organism evidence="1 2">
    <name type="scientific">Ramlibacter algicola</name>
    <dbReference type="NCBI Taxonomy" id="2795217"/>
    <lineage>
        <taxon>Bacteria</taxon>
        <taxon>Pseudomonadati</taxon>
        <taxon>Pseudomonadota</taxon>
        <taxon>Betaproteobacteria</taxon>
        <taxon>Burkholderiales</taxon>
        <taxon>Comamonadaceae</taxon>
        <taxon>Ramlibacter</taxon>
    </lineage>
</organism>
<dbReference type="EMBL" id="JAEDAO010000001">
    <property type="protein sequence ID" value="MBK0394302.1"/>
    <property type="molecule type" value="Genomic_DNA"/>
</dbReference>
<dbReference type="Proteomes" id="UP000617041">
    <property type="component" value="Unassembled WGS sequence"/>
</dbReference>